<dbReference type="KEGG" id="pmad:BAY61_23640"/>
<evidence type="ECO:0000256" key="1">
    <source>
        <dbReference type="SAM" id="MobiDB-lite"/>
    </source>
</evidence>
<name>A0A222W0Z2_9PSEU</name>
<dbReference type="AlphaFoldDB" id="A0A222W0Z2"/>
<keyword evidence="3" id="KW-1185">Reference proteome</keyword>
<evidence type="ECO:0000313" key="3">
    <source>
        <dbReference type="Proteomes" id="UP000199494"/>
    </source>
</evidence>
<reference evidence="2 3" key="1">
    <citation type="submission" date="2016-10" db="EMBL/GenBank/DDBJ databases">
        <authorList>
            <person name="de Groot N.N."/>
        </authorList>
    </citation>
    <scope>NUCLEOTIDE SEQUENCE [LARGE SCALE GENOMIC DNA]</scope>
    <source>
        <strain evidence="2 3">CGMCC 4.5506</strain>
    </source>
</reference>
<dbReference type="Proteomes" id="UP000199494">
    <property type="component" value="Unassembled WGS sequence"/>
</dbReference>
<protein>
    <submittedName>
        <fullName evidence="2">Uncharacterized protein</fullName>
    </submittedName>
</protein>
<organism evidence="2 3">
    <name type="scientific">Prauserella marina</name>
    <dbReference type="NCBI Taxonomy" id="530584"/>
    <lineage>
        <taxon>Bacteria</taxon>
        <taxon>Bacillati</taxon>
        <taxon>Actinomycetota</taxon>
        <taxon>Actinomycetes</taxon>
        <taxon>Pseudonocardiales</taxon>
        <taxon>Pseudonocardiaceae</taxon>
        <taxon>Prauserella</taxon>
    </lineage>
</organism>
<gene>
    <name evidence="2" type="ORF">SAMN05421630_108249</name>
</gene>
<proteinExistence type="predicted"/>
<feature type="region of interest" description="Disordered" evidence="1">
    <location>
        <begin position="38"/>
        <end position="61"/>
    </location>
</feature>
<dbReference type="EMBL" id="FMZE01000008">
    <property type="protein sequence ID" value="SDD45509.1"/>
    <property type="molecule type" value="Genomic_DNA"/>
</dbReference>
<accession>A0A222W0Z2</accession>
<evidence type="ECO:0000313" key="2">
    <source>
        <dbReference type="EMBL" id="SDD45509.1"/>
    </source>
</evidence>
<sequence>MRTWKQFLRNLTREPVGYRGEGSVLGLGLATAQEQARRQAADEVEDYLRGKADEQRSTTTS</sequence>
<dbReference type="RefSeq" id="WP_091808004.1">
    <property type="nucleotide sequence ID" value="NZ_CP016353.1"/>
</dbReference>